<accession>A0AAD9Q9K6</accession>
<comment type="caution">
    <text evidence="2">The sequence shown here is derived from an EMBL/GenBank/DDBJ whole genome shotgun (WGS) entry which is preliminary data.</text>
</comment>
<sequence length="86" mass="9642">MYPELCLKLPVSQKEKDTSGTSVLAIRLKLCEHMLERGSSVKEPTTKKTSCTAQGDRHDNPETLSTSRDGQAKLMWSTSREVQEMT</sequence>
<organism evidence="2 3">
    <name type="scientific">Acropora cervicornis</name>
    <name type="common">Staghorn coral</name>
    <dbReference type="NCBI Taxonomy" id="6130"/>
    <lineage>
        <taxon>Eukaryota</taxon>
        <taxon>Metazoa</taxon>
        <taxon>Cnidaria</taxon>
        <taxon>Anthozoa</taxon>
        <taxon>Hexacorallia</taxon>
        <taxon>Scleractinia</taxon>
        <taxon>Astrocoeniina</taxon>
        <taxon>Acroporidae</taxon>
        <taxon>Acropora</taxon>
    </lineage>
</organism>
<evidence type="ECO:0000256" key="1">
    <source>
        <dbReference type="SAM" id="MobiDB-lite"/>
    </source>
</evidence>
<dbReference type="AlphaFoldDB" id="A0AAD9Q9K6"/>
<gene>
    <name evidence="2" type="ORF">P5673_020702</name>
</gene>
<dbReference type="EMBL" id="JARQWQ010000051">
    <property type="protein sequence ID" value="KAK2557216.1"/>
    <property type="molecule type" value="Genomic_DNA"/>
</dbReference>
<feature type="region of interest" description="Disordered" evidence="1">
    <location>
        <begin position="37"/>
        <end position="86"/>
    </location>
</feature>
<reference evidence="2" key="1">
    <citation type="journal article" date="2023" name="G3 (Bethesda)">
        <title>Whole genome assembly and annotation of the endangered Caribbean coral Acropora cervicornis.</title>
        <authorList>
            <person name="Selwyn J.D."/>
            <person name="Vollmer S.V."/>
        </authorList>
    </citation>
    <scope>NUCLEOTIDE SEQUENCE</scope>
    <source>
        <strain evidence="2">K2</strain>
    </source>
</reference>
<dbReference type="Proteomes" id="UP001249851">
    <property type="component" value="Unassembled WGS sequence"/>
</dbReference>
<proteinExistence type="predicted"/>
<keyword evidence="3" id="KW-1185">Reference proteome</keyword>
<reference evidence="2" key="2">
    <citation type="journal article" date="2023" name="Science">
        <title>Genomic signatures of disease resistance in endangered staghorn corals.</title>
        <authorList>
            <person name="Vollmer S.V."/>
            <person name="Selwyn J.D."/>
            <person name="Despard B.A."/>
            <person name="Roesel C.L."/>
        </authorList>
    </citation>
    <scope>NUCLEOTIDE SEQUENCE</scope>
    <source>
        <strain evidence="2">K2</strain>
    </source>
</reference>
<feature type="compositionally biased region" description="Basic and acidic residues" evidence="1">
    <location>
        <begin position="37"/>
        <end position="46"/>
    </location>
</feature>
<protein>
    <submittedName>
        <fullName evidence="2">Uncharacterized protein</fullName>
    </submittedName>
</protein>
<evidence type="ECO:0000313" key="3">
    <source>
        <dbReference type="Proteomes" id="UP001249851"/>
    </source>
</evidence>
<name>A0AAD9Q9K6_ACRCE</name>
<evidence type="ECO:0000313" key="2">
    <source>
        <dbReference type="EMBL" id="KAK2557216.1"/>
    </source>
</evidence>